<sequence length="176" mass="19425">MQCDNVTHCLTANGRASAASESVTKPSRAKLNGAEPKTSQWKRCNTASQTTLTSVWTTQKSLLLQPPLSLTLACFCSQNFTPFSCHPPPPLQKTPSHRPRTFLQHEPELGTVPQPWKTSFLVPVPKGHTSEGLQQLQTNRTDLATDEDPREVGPQPSSPHDEVFVRSTAVHLLAWH</sequence>
<gene>
    <name evidence="2" type="ORF">AMECASPLE_029922</name>
</gene>
<feature type="region of interest" description="Disordered" evidence="1">
    <location>
        <begin position="15"/>
        <end position="38"/>
    </location>
</feature>
<evidence type="ECO:0000313" key="2">
    <source>
        <dbReference type="EMBL" id="MEQ2316167.1"/>
    </source>
</evidence>
<dbReference type="Proteomes" id="UP001469553">
    <property type="component" value="Unassembled WGS sequence"/>
</dbReference>
<keyword evidence="3" id="KW-1185">Reference proteome</keyword>
<proteinExistence type="predicted"/>
<feature type="region of interest" description="Disordered" evidence="1">
    <location>
        <begin position="142"/>
        <end position="161"/>
    </location>
</feature>
<organism evidence="2 3">
    <name type="scientific">Ameca splendens</name>
    <dbReference type="NCBI Taxonomy" id="208324"/>
    <lineage>
        <taxon>Eukaryota</taxon>
        <taxon>Metazoa</taxon>
        <taxon>Chordata</taxon>
        <taxon>Craniata</taxon>
        <taxon>Vertebrata</taxon>
        <taxon>Euteleostomi</taxon>
        <taxon>Actinopterygii</taxon>
        <taxon>Neopterygii</taxon>
        <taxon>Teleostei</taxon>
        <taxon>Neoteleostei</taxon>
        <taxon>Acanthomorphata</taxon>
        <taxon>Ovalentaria</taxon>
        <taxon>Atherinomorphae</taxon>
        <taxon>Cyprinodontiformes</taxon>
        <taxon>Goodeidae</taxon>
        <taxon>Ameca</taxon>
    </lineage>
</organism>
<evidence type="ECO:0000313" key="3">
    <source>
        <dbReference type="Proteomes" id="UP001469553"/>
    </source>
</evidence>
<accession>A0ABV1AC76</accession>
<comment type="caution">
    <text evidence="2">The sequence shown here is derived from an EMBL/GenBank/DDBJ whole genome shotgun (WGS) entry which is preliminary data.</text>
</comment>
<reference evidence="2 3" key="1">
    <citation type="submission" date="2021-06" db="EMBL/GenBank/DDBJ databases">
        <authorList>
            <person name="Palmer J.M."/>
        </authorList>
    </citation>
    <scope>NUCLEOTIDE SEQUENCE [LARGE SCALE GENOMIC DNA]</scope>
    <source>
        <strain evidence="2 3">AS_MEX2019</strain>
        <tissue evidence="2">Muscle</tissue>
    </source>
</reference>
<name>A0ABV1AC76_9TELE</name>
<protein>
    <submittedName>
        <fullName evidence="2">Uncharacterized protein</fullName>
    </submittedName>
</protein>
<dbReference type="EMBL" id="JAHRIP010088129">
    <property type="protein sequence ID" value="MEQ2316167.1"/>
    <property type="molecule type" value="Genomic_DNA"/>
</dbReference>
<evidence type="ECO:0000256" key="1">
    <source>
        <dbReference type="SAM" id="MobiDB-lite"/>
    </source>
</evidence>